<protein>
    <submittedName>
        <fullName evidence="1">Uncharacterized protein</fullName>
    </submittedName>
</protein>
<gene>
    <name evidence="1" type="ORF">VB248_16135</name>
</gene>
<comment type="caution">
    <text evidence="1">The sequence shown here is derived from an EMBL/GenBank/DDBJ whole genome shotgun (WGS) entry which is preliminary data.</text>
</comment>
<sequence length="87" mass="10218">MPTITYNFDKRVGQSIMMLRQQKHLAGFPFMIEGKGELLLNQAYMEYPDGHIEIVEFSNDFRDYSFVRKLNNAEVAVIRSKYHLEDA</sequence>
<name>A0ABU5QEA7_9BACT</name>
<evidence type="ECO:0000313" key="2">
    <source>
        <dbReference type="Proteomes" id="UP001302949"/>
    </source>
</evidence>
<organism evidence="1 2">
    <name type="scientific">Arcicella rigui</name>
    <dbReference type="NCBI Taxonomy" id="797020"/>
    <lineage>
        <taxon>Bacteria</taxon>
        <taxon>Pseudomonadati</taxon>
        <taxon>Bacteroidota</taxon>
        <taxon>Cytophagia</taxon>
        <taxon>Cytophagales</taxon>
        <taxon>Flectobacillaceae</taxon>
        <taxon>Arcicella</taxon>
    </lineage>
</organism>
<keyword evidence="2" id="KW-1185">Reference proteome</keyword>
<accession>A0ABU5QEA7</accession>
<evidence type="ECO:0000313" key="1">
    <source>
        <dbReference type="EMBL" id="MEA5140679.1"/>
    </source>
</evidence>
<dbReference type="Proteomes" id="UP001302949">
    <property type="component" value="Unassembled WGS sequence"/>
</dbReference>
<reference evidence="1 2" key="1">
    <citation type="submission" date="2023-12" db="EMBL/GenBank/DDBJ databases">
        <title>Novel species of the genus Arcicella isolated from rivers.</title>
        <authorList>
            <person name="Lu H."/>
        </authorList>
    </citation>
    <scope>NUCLEOTIDE SEQUENCE [LARGE SCALE GENOMIC DNA]</scope>
    <source>
        <strain evidence="1 2">KCTC 23307</strain>
    </source>
</reference>
<dbReference type="RefSeq" id="WP_323297834.1">
    <property type="nucleotide sequence ID" value="NZ_JAYFUM010000020.1"/>
</dbReference>
<dbReference type="EMBL" id="JAYFUM010000020">
    <property type="protein sequence ID" value="MEA5140679.1"/>
    <property type="molecule type" value="Genomic_DNA"/>
</dbReference>
<proteinExistence type="predicted"/>